<proteinExistence type="predicted"/>
<dbReference type="EMBL" id="BJHY01000001">
    <property type="protein sequence ID" value="GDY71559.1"/>
    <property type="molecule type" value="Genomic_DNA"/>
</dbReference>
<evidence type="ECO:0000313" key="4">
    <source>
        <dbReference type="Proteomes" id="UP000299211"/>
    </source>
</evidence>
<reference evidence="3 4" key="1">
    <citation type="submission" date="2019-04" db="EMBL/GenBank/DDBJ databases">
        <title>Draft genome sequences of Streptomyces avermitilis ATCC 31267.</title>
        <authorList>
            <person name="Komaki H."/>
            <person name="Tamura T."/>
            <person name="Hosoyama A."/>
        </authorList>
    </citation>
    <scope>NUCLEOTIDE SEQUENCE [LARGE SCALE GENOMIC DNA]</scope>
    <source>
        <strain evidence="3 4">ATCC 31267</strain>
    </source>
</reference>
<evidence type="ECO:0000313" key="5">
    <source>
        <dbReference type="Proteomes" id="UP000302139"/>
    </source>
</evidence>
<evidence type="ECO:0000256" key="1">
    <source>
        <dbReference type="SAM" id="MobiDB-lite"/>
    </source>
</evidence>
<dbReference type="Proteomes" id="UP000302139">
    <property type="component" value="Unassembled WGS sequence"/>
</dbReference>
<organism evidence="3 4">
    <name type="scientific">Streptomyces avermitilis</name>
    <dbReference type="NCBI Taxonomy" id="33903"/>
    <lineage>
        <taxon>Bacteria</taxon>
        <taxon>Bacillati</taxon>
        <taxon>Actinomycetota</taxon>
        <taxon>Actinomycetes</taxon>
        <taxon>Kitasatosporales</taxon>
        <taxon>Streptomycetaceae</taxon>
        <taxon>Streptomyces</taxon>
    </lineage>
</organism>
<dbReference type="EMBL" id="BJHX01000001">
    <property type="protein sequence ID" value="GDY68101.1"/>
    <property type="molecule type" value="Genomic_DNA"/>
</dbReference>
<evidence type="ECO:0008006" key="6">
    <source>
        <dbReference type="Google" id="ProtNLM"/>
    </source>
</evidence>
<evidence type="ECO:0000313" key="2">
    <source>
        <dbReference type="EMBL" id="GDY68101.1"/>
    </source>
</evidence>
<reference evidence="2 5" key="2">
    <citation type="submission" date="2019-04" db="EMBL/GenBank/DDBJ databases">
        <title>Draft genome sequences of Streptomyces avermitilis NBRC 14893.</title>
        <authorList>
            <person name="Komaki H."/>
            <person name="Tamura T."/>
            <person name="Hosoyama A."/>
        </authorList>
    </citation>
    <scope>NUCLEOTIDE SEQUENCE [LARGE SCALE GENOMIC DNA]</scope>
    <source>
        <strain evidence="2 5">NBRC 14893</strain>
    </source>
</reference>
<feature type="region of interest" description="Disordered" evidence="1">
    <location>
        <begin position="53"/>
        <end position="131"/>
    </location>
</feature>
<comment type="caution">
    <text evidence="3">The sequence shown here is derived from an EMBL/GenBank/DDBJ whole genome shotgun (WGS) entry which is preliminary data.</text>
</comment>
<evidence type="ECO:0000313" key="3">
    <source>
        <dbReference type="EMBL" id="GDY71559.1"/>
    </source>
</evidence>
<accession>A0A4D4MJ65</accession>
<dbReference type="AlphaFoldDB" id="A0A4D4MJ65"/>
<feature type="compositionally biased region" description="Polar residues" evidence="1">
    <location>
        <begin position="91"/>
        <end position="110"/>
    </location>
</feature>
<protein>
    <recommendedName>
        <fullName evidence="6">HTH marR-type domain-containing protein</fullName>
    </recommendedName>
</protein>
<name>A0A4D4MJ65_STRAX</name>
<gene>
    <name evidence="2" type="ORF">SAV14893_074940</name>
    <name evidence="3" type="ORF">SAV31267_010440</name>
</gene>
<dbReference type="Proteomes" id="UP000299211">
    <property type="component" value="Unassembled WGS sequence"/>
</dbReference>
<sequence>MRGVPESHTGWTFLTNHARVLAAIAEDRTTRIRDIAARCQLTERAVQKIISDLEEGDTSATPGKGVPTSTGSKRGPCCGTRPIPDRPWRISSPSSPGMTSNTAAVASSCTGRHRTHEVRKPTEWQGRHGNGATEAGCRAALEAAAAVLMGGPGFTGAR</sequence>